<comment type="caution">
    <text evidence="1">The sequence shown here is derived from an EMBL/GenBank/DDBJ whole genome shotgun (WGS) entry which is preliminary data.</text>
</comment>
<keyword evidence="2" id="KW-1185">Reference proteome</keyword>
<dbReference type="Proteomes" id="UP000475862">
    <property type="component" value="Unassembled WGS sequence"/>
</dbReference>
<proteinExistence type="predicted"/>
<reference evidence="1 2" key="1">
    <citation type="submission" date="2019-08" db="EMBL/GenBank/DDBJ databases">
        <title>The genome of the soybean aphid Biotype 1, its phylome, world population structure and adaptation to the North American continent.</title>
        <authorList>
            <person name="Giordano R."/>
            <person name="Donthu R.K."/>
            <person name="Hernandez A.G."/>
            <person name="Wright C.L."/>
            <person name="Zimin A.V."/>
        </authorList>
    </citation>
    <scope>NUCLEOTIDE SEQUENCE [LARGE SCALE GENOMIC DNA]</scope>
    <source>
        <tissue evidence="1">Whole aphids</tissue>
    </source>
</reference>
<sequence>YYSMNNCRHNIECVITNNIIEHFNNTHIVHINHLNDNNDDNNRHWCLCHQSISVWSRHARKSRLSRGCYGLHTRCLTGYEYSFTLPKSSPVAISLDPFDRSHALTSVPSAPSGQIPMEENVKTQELDAHTCNGLNECNFWHHLRPDIYRCNYPWNQVQVVDHCAYLNWFISIDVSRINLSCLRVHNDPFSRNATNNDYSTINRECSRLCLFLNIYGSYV</sequence>
<name>A0A6G0U6K5_APHGL</name>
<organism evidence="1 2">
    <name type="scientific">Aphis glycines</name>
    <name type="common">Soybean aphid</name>
    <dbReference type="NCBI Taxonomy" id="307491"/>
    <lineage>
        <taxon>Eukaryota</taxon>
        <taxon>Metazoa</taxon>
        <taxon>Ecdysozoa</taxon>
        <taxon>Arthropoda</taxon>
        <taxon>Hexapoda</taxon>
        <taxon>Insecta</taxon>
        <taxon>Pterygota</taxon>
        <taxon>Neoptera</taxon>
        <taxon>Paraneoptera</taxon>
        <taxon>Hemiptera</taxon>
        <taxon>Sternorrhyncha</taxon>
        <taxon>Aphidomorpha</taxon>
        <taxon>Aphidoidea</taxon>
        <taxon>Aphididae</taxon>
        <taxon>Aphidini</taxon>
        <taxon>Aphis</taxon>
        <taxon>Aphis</taxon>
    </lineage>
</organism>
<dbReference type="EMBL" id="VYZN01000001">
    <property type="protein sequence ID" value="KAE9544573.1"/>
    <property type="molecule type" value="Genomic_DNA"/>
</dbReference>
<evidence type="ECO:0000313" key="2">
    <source>
        <dbReference type="Proteomes" id="UP000475862"/>
    </source>
</evidence>
<dbReference type="AlphaFoldDB" id="A0A6G0U6K5"/>
<feature type="non-terminal residue" evidence="1">
    <location>
        <position position="1"/>
    </location>
</feature>
<evidence type="ECO:0000313" key="1">
    <source>
        <dbReference type="EMBL" id="KAE9544573.1"/>
    </source>
</evidence>
<accession>A0A6G0U6K5</accession>
<gene>
    <name evidence="1" type="ORF">AGLY_000114</name>
</gene>
<protein>
    <submittedName>
        <fullName evidence="1">Uncharacterized protein</fullName>
    </submittedName>
</protein>